<comment type="subcellular location">
    <subcellularLocation>
        <location evidence="1">Cytoplasm</location>
    </subcellularLocation>
</comment>
<keyword evidence="4" id="KW-0677">Repeat</keyword>
<evidence type="ECO:0000256" key="11">
    <source>
        <dbReference type="ARBA" id="ARBA00022881"/>
    </source>
</evidence>
<keyword evidence="9" id="KW-0862">Zinc</keyword>
<dbReference type="PROSITE" id="PS00211">
    <property type="entry name" value="ABC_TRANSPORTER_1"/>
    <property type="match status" value="1"/>
</dbReference>
<keyword evidence="2" id="KW-0963">Cytoplasm</keyword>
<dbReference type="InterPro" id="IPR003439">
    <property type="entry name" value="ABC_transporter-like_ATP-bd"/>
</dbReference>
<evidence type="ECO:0000256" key="6">
    <source>
        <dbReference type="ARBA" id="ARBA00022763"/>
    </source>
</evidence>
<dbReference type="SUPFAM" id="SSF52540">
    <property type="entry name" value="P-loop containing nucleoside triphosphate hydrolases"/>
    <property type="match status" value="2"/>
</dbReference>
<evidence type="ECO:0000256" key="4">
    <source>
        <dbReference type="ARBA" id="ARBA00022737"/>
    </source>
</evidence>
<evidence type="ECO:0000256" key="10">
    <source>
        <dbReference type="ARBA" id="ARBA00022840"/>
    </source>
</evidence>
<dbReference type="PANTHER" id="PTHR43152">
    <property type="entry name" value="UVRABC SYSTEM PROTEIN A"/>
    <property type="match status" value="1"/>
</dbReference>
<dbReference type="InterPro" id="IPR041552">
    <property type="entry name" value="UvrA_DNA-bd"/>
</dbReference>
<evidence type="ECO:0000256" key="9">
    <source>
        <dbReference type="ARBA" id="ARBA00022833"/>
    </source>
</evidence>
<evidence type="ECO:0000256" key="5">
    <source>
        <dbReference type="ARBA" id="ARBA00022741"/>
    </source>
</evidence>
<keyword evidence="8" id="KW-0863">Zinc-finger</keyword>
<comment type="caution">
    <text evidence="18">The sequence shown here is derived from an EMBL/GenBank/DDBJ whole genome shotgun (WGS) entry which is preliminary data.</text>
</comment>
<dbReference type="Gene3D" id="3.40.50.300">
    <property type="entry name" value="P-loop containing nucleotide triphosphate hydrolases"/>
    <property type="match status" value="2"/>
</dbReference>
<dbReference type="RefSeq" id="WP_307409134.1">
    <property type="nucleotide sequence ID" value="NZ_JAUSUR010000005.1"/>
</dbReference>
<dbReference type="Proteomes" id="UP001230220">
    <property type="component" value="Unassembled WGS sequence"/>
</dbReference>
<keyword evidence="11" id="KW-0267">Excision nuclease</keyword>
<evidence type="ECO:0000313" key="19">
    <source>
        <dbReference type="Proteomes" id="UP001230220"/>
    </source>
</evidence>
<evidence type="ECO:0000256" key="3">
    <source>
        <dbReference type="ARBA" id="ARBA00022723"/>
    </source>
</evidence>
<dbReference type="PANTHER" id="PTHR43152:SF1">
    <property type="entry name" value="UVRA PROTEIN"/>
    <property type="match status" value="1"/>
</dbReference>
<dbReference type="Gene3D" id="1.20.1580.10">
    <property type="entry name" value="ABC transporter ATPase like domain"/>
    <property type="match status" value="2"/>
</dbReference>
<evidence type="ECO:0000256" key="2">
    <source>
        <dbReference type="ARBA" id="ARBA00022490"/>
    </source>
</evidence>
<protein>
    <recommendedName>
        <fullName evidence="15">UvrABC system protein A</fullName>
    </recommendedName>
    <alternativeName>
        <fullName evidence="16">Excinuclease ABC subunit A</fullName>
    </alternativeName>
</protein>
<dbReference type="Pfam" id="PF17755">
    <property type="entry name" value="UvrA_DNA-bind"/>
    <property type="match status" value="1"/>
</dbReference>
<keyword evidence="5" id="KW-0547">Nucleotide-binding</keyword>
<accession>A0ABU0E628</accession>
<proteinExistence type="inferred from homology"/>
<evidence type="ECO:0000259" key="17">
    <source>
        <dbReference type="PROSITE" id="PS50893"/>
    </source>
</evidence>
<reference evidence="18 19" key="1">
    <citation type="submission" date="2023-07" db="EMBL/GenBank/DDBJ databases">
        <title>Genomic Encyclopedia of Type Strains, Phase IV (KMG-IV): sequencing the most valuable type-strain genomes for metagenomic binning, comparative biology and taxonomic classification.</title>
        <authorList>
            <person name="Goeker M."/>
        </authorList>
    </citation>
    <scope>NUCLEOTIDE SEQUENCE [LARGE SCALE GENOMIC DNA]</scope>
    <source>
        <strain evidence="18 19">DSM 16784</strain>
    </source>
</reference>
<sequence>MCIKIIGAKEKNLKNIDVNIPKNKFVVITGVSGSGKSSLAIDTLYQESQRQYLEAIGYQGIHRPAIDSIKNTSPAVIVDQKFANRNPRSSVGTQTAIYTELRMIYEKLGHRICPNCHKEIASSDSREDIEFHDHTFSVYMDCPYCNYRMDKLTRSHFSYNTKEGSCLTCQGTGKTLEIDWNRVLHDDLSLEEGAVDFWKHKYKDYQVQSFYKALDAFSIPYKKNEQVSNLHEDALLILKYGITQPVIKEKYKDLEFPKTVEKGRFDGLESYLLNRVKEKMEQVKQYFKQDTCPDCHGEKLNQLSRSVTVQEIRLPELSKKSLVELYDWINELGEVISEQEKRLVHDYLYDLQIKLKRIIKIGLGYLTLDQQMITLSGGEAQRIKLSATLDSDITGVLYIIDEPTVGLHPQDSEGMIDALKELKDKGNTVVVIEHSTDVMKAADYIIDMGPGAGKHGGYVVAQGTYNEILGQEHSVTGKYLNSEHNVKQEYRKAIHGWFTIHHAKLHNLKDITVSFPIGCFTSVSGVSGSGKSTLIFDLLAKQIDVTGIESFDQIIPIHQQQITRMKRSNVATYSGLLDDIRKLFASIDESKQRGYNSQYFSFNSKGRCEHCEGLGYVENNLLFFENITTVCPVCQGKQFKAEVLEIKLNKKSISDVLHLSIEEALSFFKQYPTIMKKLNLLSDVGLEYLELGQSLTTLSGGEGQRLKLASELMKSKHKKNLYLIDEPTMGLHPLDVEHFLVLLNRLVDEGDTVIVVEHSTQVINDSDWVIDLGPYGGGKGGEVIAQGTPEEIKQHSKSITGKYL</sequence>
<dbReference type="InterPro" id="IPR027417">
    <property type="entry name" value="P-loop_NTPase"/>
</dbReference>
<evidence type="ECO:0000256" key="13">
    <source>
        <dbReference type="ARBA" id="ARBA00023204"/>
    </source>
</evidence>
<keyword evidence="3" id="KW-0479">Metal-binding</keyword>
<dbReference type="EMBL" id="JAUSUR010000005">
    <property type="protein sequence ID" value="MDQ0361955.1"/>
    <property type="molecule type" value="Genomic_DNA"/>
</dbReference>
<keyword evidence="13" id="KW-0234">DNA repair</keyword>
<keyword evidence="7" id="KW-0228">DNA excision</keyword>
<evidence type="ECO:0000256" key="1">
    <source>
        <dbReference type="ARBA" id="ARBA00004496"/>
    </source>
</evidence>
<gene>
    <name evidence="18" type="ORF">J2S15_002708</name>
</gene>
<keyword evidence="10" id="KW-0067">ATP-binding</keyword>
<keyword evidence="12" id="KW-0238">DNA-binding</keyword>
<feature type="domain" description="ABC transporter" evidence="17">
    <location>
        <begin position="491"/>
        <end position="799"/>
    </location>
</feature>
<evidence type="ECO:0000256" key="8">
    <source>
        <dbReference type="ARBA" id="ARBA00022771"/>
    </source>
</evidence>
<name>A0ABU0E628_9FIRM</name>
<keyword evidence="6" id="KW-0227">DNA damage</keyword>
<evidence type="ECO:0000313" key="18">
    <source>
        <dbReference type="EMBL" id="MDQ0361955.1"/>
    </source>
</evidence>
<comment type="similarity">
    <text evidence="14">Belongs to the ABC transporter superfamily. UvrA family.</text>
</comment>
<evidence type="ECO:0000256" key="12">
    <source>
        <dbReference type="ARBA" id="ARBA00023125"/>
    </source>
</evidence>
<dbReference type="Gene3D" id="1.10.8.280">
    <property type="entry name" value="ABC transporter ATPase domain-like"/>
    <property type="match status" value="1"/>
</dbReference>
<evidence type="ECO:0000256" key="16">
    <source>
        <dbReference type="ARBA" id="ARBA00042156"/>
    </source>
</evidence>
<organism evidence="18 19">
    <name type="scientific">Breznakia pachnodae</name>
    <dbReference type="NCBI Taxonomy" id="265178"/>
    <lineage>
        <taxon>Bacteria</taxon>
        <taxon>Bacillati</taxon>
        <taxon>Bacillota</taxon>
        <taxon>Erysipelotrichia</taxon>
        <taxon>Erysipelotrichales</taxon>
        <taxon>Erysipelotrichaceae</taxon>
        <taxon>Breznakia</taxon>
    </lineage>
</organism>
<dbReference type="Pfam" id="PF00005">
    <property type="entry name" value="ABC_tran"/>
    <property type="match status" value="1"/>
</dbReference>
<dbReference type="InterPro" id="IPR017871">
    <property type="entry name" value="ABC_transporter-like_CS"/>
</dbReference>
<dbReference type="PROSITE" id="PS50893">
    <property type="entry name" value="ABC_TRANSPORTER_2"/>
    <property type="match status" value="1"/>
</dbReference>
<evidence type="ECO:0000256" key="15">
    <source>
        <dbReference type="ARBA" id="ARBA00039316"/>
    </source>
</evidence>
<keyword evidence="19" id="KW-1185">Reference proteome</keyword>
<evidence type="ECO:0000256" key="7">
    <source>
        <dbReference type="ARBA" id="ARBA00022769"/>
    </source>
</evidence>
<evidence type="ECO:0000256" key="14">
    <source>
        <dbReference type="ARBA" id="ARBA00038000"/>
    </source>
</evidence>